<evidence type="ECO:0000313" key="3">
    <source>
        <dbReference type="Proteomes" id="UP000193083"/>
    </source>
</evidence>
<dbReference type="Proteomes" id="UP000193083">
    <property type="component" value="Unassembled WGS sequence"/>
</dbReference>
<proteinExistence type="predicted"/>
<keyword evidence="1" id="KW-0732">Signal</keyword>
<dbReference type="EMBL" id="FXBL01000004">
    <property type="protein sequence ID" value="SMH48446.1"/>
    <property type="molecule type" value="Genomic_DNA"/>
</dbReference>
<dbReference type="AlphaFoldDB" id="A0A1X7PBN7"/>
<sequence length="181" mass="19048">MMRVNRTALLSLAAALPAFLAPAMGHAADGDEQFFRSVQGVWTGPGEIVAGKYKGTKFTCRLNGTTPSGKVGMTLDGSCRVGVFSQRMSATVERKGRGYRGTFLDGAAGEGLDIVSGAVAGKKVTFSISRNQLNGAMSARIPNKDSMNVSVSVRVDSRMVRVIAMDLKRTSEAPVATVASE</sequence>
<feature type="signal peptide" evidence="1">
    <location>
        <begin position="1"/>
        <end position="27"/>
    </location>
</feature>
<feature type="chain" id="PRO_5012733605" evidence="1">
    <location>
        <begin position="28"/>
        <end position="181"/>
    </location>
</feature>
<evidence type="ECO:0000313" key="2">
    <source>
        <dbReference type="EMBL" id="SMH48446.1"/>
    </source>
</evidence>
<keyword evidence="3" id="KW-1185">Reference proteome</keyword>
<evidence type="ECO:0000256" key="1">
    <source>
        <dbReference type="SAM" id="SignalP"/>
    </source>
</evidence>
<dbReference type="OrthoDB" id="7915172at2"/>
<dbReference type="RefSeq" id="WP_085465508.1">
    <property type="nucleotide sequence ID" value="NZ_FXBL01000004.1"/>
</dbReference>
<reference evidence="2 3" key="1">
    <citation type="submission" date="2017-04" db="EMBL/GenBank/DDBJ databases">
        <authorList>
            <person name="Afonso C.L."/>
            <person name="Miller P.J."/>
            <person name="Scott M.A."/>
            <person name="Spackman E."/>
            <person name="Goraichik I."/>
            <person name="Dimitrov K.M."/>
            <person name="Suarez D.L."/>
            <person name="Swayne D.E."/>
        </authorList>
    </citation>
    <scope>NUCLEOTIDE SEQUENCE [LARGE SCALE GENOMIC DNA]</scope>
    <source>
        <strain evidence="2 3">B5P</strain>
    </source>
</reference>
<organism evidence="2 3">
    <name type="scientific">Mesorhizobium australicum</name>
    <dbReference type="NCBI Taxonomy" id="536018"/>
    <lineage>
        <taxon>Bacteria</taxon>
        <taxon>Pseudomonadati</taxon>
        <taxon>Pseudomonadota</taxon>
        <taxon>Alphaproteobacteria</taxon>
        <taxon>Hyphomicrobiales</taxon>
        <taxon>Phyllobacteriaceae</taxon>
        <taxon>Mesorhizobium</taxon>
    </lineage>
</organism>
<name>A0A1X7PBN7_9HYPH</name>
<accession>A0A1X7PBN7</accession>
<protein>
    <submittedName>
        <fullName evidence="2">Uncharacterized protein</fullName>
    </submittedName>
</protein>
<gene>
    <name evidence="2" type="ORF">SAMN02982922_3720</name>
</gene>